<evidence type="ECO:0000256" key="2">
    <source>
        <dbReference type="ARBA" id="ARBA00005272"/>
    </source>
</evidence>
<comment type="similarity">
    <text evidence="2">Belongs to the NADH dehydrogenase family.</text>
</comment>
<dbReference type="PRINTS" id="PR00411">
    <property type="entry name" value="PNDRDTASEI"/>
</dbReference>
<comment type="cofactor">
    <cofactor evidence="1">
        <name>FAD</name>
        <dbReference type="ChEBI" id="CHEBI:57692"/>
    </cofactor>
</comment>
<evidence type="ECO:0000313" key="7">
    <source>
        <dbReference type="EMBL" id="MEU0708241.1"/>
    </source>
</evidence>
<dbReference type="Pfam" id="PF07992">
    <property type="entry name" value="Pyr_redox_2"/>
    <property type="match status" value="1"/>
</dbReference>
<dbReference type="Proteomes" id="UP001550378">
    <property type="component" value="Unassembled WGS sequence"/>
</dbReference>
<reference evidence="7 8" key="1">
    <citation type="submission" date="2024-06" db="EMBL/GenBank/DDBJ databases">
        <title>The Natural Products Discovery Center: Release of the First 8490 Sequenced Strains for Exploring Actinobacteria Biosynthetic Diversity.</title>
        <authorList>
            <person name="Kalkreuter E."/>
            <person name="Kautsar S.A."/>
            <person name="Yang D."/>
            <person name="Bader C.D."/>
            <person name="Teijaro C.N."/>
            <person name="Fluegel L."/>
            <person name="Davis C.M."/>
            <person name="Simpson J.R."/>
            <person name="Lauterbach L."/>
            <person name="Steele A.D."/>
            <person name="Gui C."/>
            <person name="Meng S."/>
            <person name="Li G."/>
            <person name="Viehrig K."/>
            <person name="Ye F."/>
            <person name="Su P."/>
            <person name="Kiefer A.F."/>
            <person name="Nichols A."/>
            <person name="Cepeda A.J."/>
            <person name="Yan W."/>
            <person name="Fan B."/>
            <person name="Jiang Y."/>
            <person name="Adhikari A."/>
            <person name="Zheng C.-J."/>
            <person name="Schuster L."/>
            <person name="Cowan T.M."/>
            <person name="Smanski M.J."/>
            <person name="Chevrette M.G."/>
            <person name="De Carvalho L.P.S."/>
            <person name="Shen B."/>
        </authorList>
    </citation>
    <scope>NUCLEOTIDE SEQUENCE [LARGE SCALE GENOMIC DNA]</scope>
    <source>
        <strain evidence="7 8">NPDC006337</strain>
    </source>
</reference>
<dbReference type="PRINTS" id="PR00368">
    <property type="entry name" value="FADPNR"/>
</dbReference>
<comment type="caution">
    <text evidence="7">The sequence shown here is derived from an EMBL/GenBank/DDBJ whole genome shotgun (WGS) entry which is preliminary data.</text>
</comment>
<dbReference type="SUPFAM" id="SSF51905">
    <property type="entry name" value="FAD/NAD(P)-binding domain"/>
    <property type="match status" value="1"/>
</dbReference>
<evidence type="ECO:0000259" key="6">
    <source>
        <dbReference type="Pfam" id="PF07992"/>
    </source>
</evidence>
<evidence type="ECO:0000256" key="1">
    <source>
        <dbReference type="ARBA" id="ARBA00001974"/>
    </source>
</evidence>
<protein>
    <submittedName>
        <fullName evidence="7">FAD-dependent oxidoreductase</fullName>
    </submittedName>
</protein>
<sequence length="403" mass="41516">MKHRIVVLGAGYAGAFAAGNLARRLSPADTEITVVNAVPDFVERMRLHQLAAGRGIAFRRLADVFAGTGVRLRLACVTGVDPERRTVALAGEDGAGGENGGAGELAYDTLLYALGSSVADHGVPGVAEHAFDVTGLSSALRLRERLAGLGAGGSVLVVGEGLTGIEAATEFAEARPDLSVALAARGQLGAWLSPKARRHLRQAFDRLGITVHEHTVVETVEPERAFTAGGGSLPADVTVWSAGFAVHPIAAASGLEVAETGQIVVDRTMRSVSHPDVYAAGDCAYAIGDNGRPLPMSCASAGVTNMQATAAIVARLTGGAIPTTALAYHGNHISLGRRDAIFQMVDGEARSKSWFLGGRTAARLKAGVLGTAAWGIAHPTFGLPKRKHRLPAPADRAGVGVTA</sequence>
<dbReference type="InterPro" id="IPR036188">
    <property type="entry name" value="FAD/NAD-bd_sf"/>
</dbReference>
<evidence type="ECO:0000256" key="3">
    <source>
        <dbReference type="ARBA" id="ARBA00022630"/>
    </source>
</evidence>
<dbReference type="InterPro" id="IPR023753">
    <property type="entry name" value="FAD/NAD-binding_dom"/>
</dbReference>
<keyword evidence="3" id="KW-0285">Flavoprotein</keyword>
<dbReference type="PANTHER" id="PTHR42913">
    <property type="entry name" value="APOPTOSIS-INDUCING FACTOR 1"/>
    <property type="match status" value="1"/>
</dbReference>
<evidence type="ECO:0000313" key="8">
    <source>
        <dbReference type="Proteomes" id="UP001550378"/>
    </source>
</evidence>
<gene>
    <name evidence="7" type="ORF">ABZ508_12880</name>
</gene>
<dbReference type="InterPro" id="IPR051169">
    <property type="entry name" value="NADH-Q_oxidoreductase"/>
</dbReference>
<evidence type="ECO:0000256" key="5">
    <source>
        <dbReference type="ARBA" id="ARBA00023002"/>
    </source>
</evidence>
<dbReference type="EMBL" id="JBEXZR010000009">
    <property type="protein sequence ID" value="MEU0708241.1"/>
    <property type="molecule type" value="Genomic_DNA"/>
</dbReference>
<dbReference type="PANTHER" id="PTHR42913:SF3">
    <property type="entry name" value="64 KDA MITOCHONDRIAL NADH DEHYDROGENASE (EUROFUNG)"/>
    <property type="match status" value="1"/>
</dbReference>
<name>A0ABV2W6E0_9ACTN</name>
<accession>A0ABV2W6E0</accession>
<keyword evidence="8" id="KW-1185">Reference proteome</keyword>
<dbReference type="RefSeq" id="WP_359655874.1">
    <property type="nucleotide sequence ID" value="NZ_JBEXZP010000103.1"/>
</dbReference>
<proteinExistence type="inferred from homology"/>
<keyword evidence="5" id="KW-0560">Oxidoreductase</keyword>
<dbReference type="Gene3D" id="3.50.50.100">
    <property type="match status" value="1"/>
</dbReference>
<feature type="domain" description="FAD/NAD(P)-binding" evidence="6">
    <location>
        <begin position="4"/>
        <end position="297"/>
    </location>
</feature>
<organism evidence="7 8">
    <name type="scientific">Streptomyces lavendulocolor</name>
    <dbReference type="NCBI Taxonomy" id="67316"/>
    <lineage>
        <taxon>Bacteria</taxon>
        <taxon>Bacillati</taxon>
        <taxon>Actinomycetota</taxon>
        <taxon>Actinomycetes</taxon>
        <taxon>Kitasatosporales</taxon>
        <taxon>Streptomycetaceae</taxon>
        <taxon>Streptomyces</taxon>
    </lineage>
</organism>
<keyword evidence="4" id="KW-0274">FAD</keyword>
<evidence type="ECO:0000256" key="4">
    <source>
        <dbReference type="ARBA" id="ARBA00022827"/>
    </source>
</evidence>